<sequence>MLAQLIQAMYNIIDSLFVGQYSDDGLTALSAIYPVQLIIIALAVGTGVEPIRLWQSSMR</sequence>
<keyword evidence="1" id="KW-1133">Transmembrane helix</keyword>
<dbReference type="AlphaFoldDB" id="K1SXI9"/>
<comment type="caution">
    <text evidence="2">The sequence shown here is derived from an EMBL/GenBank/DDBJ whole genome shotgun (WGS) entry which is preliminary data.</text>
</comment>
<feature type="transmembrane region" description="Helical" evidence="1">
    <location>
        <begin position="31"/>
        <end position="51"/>
    </location>
</feature>
<evidence type="ECO:0000256" key="1">
    <source>
        <dbReference type="SAM" id="Phobius"/>
    </source>
</evidence>
<name>K1SXI9_9ZZZZ</name>
<evidence type="ECO:0000313" key="2">
    <source>
        <dbReference type="EMBL" id="EKC65357.1"/>
    </source>
</evidence>
<dbReference type="GO" id="GO:0042910">
    <property type="term" value="F:xenobiotic transmembrane transporter activity"/>
    <property type="evidence" value="ECO:0007669"/>
    <property type="project" value="InterPro"/>
</dbReference>
<keyword evidence="1" id="KW-0472">Membrane</keyword>
<dbReference type="EMBL" id="AJWY01006973">
    <property type="protein sequence ID" value="EKC65357.1"/>
    <property type="molecule type" value="Genomic_DNA"/>
</dbReference>
<feature type="non-terminal residue" evidence="2">
    <location>
        <position position="59"/>
    </location>
</feature>
<reference evidence="2" key="1">
    <citation type="journal article" date="2013" name="Environ. Microbiol.">
        <title>Microbiota from the distal guts of lean and obese adolescents exhibit partial functional redundancy besides clear differences in community structure.</title>
        <authorList>
            <person name="Ferrer M."/>
            <person name="Ruiz A."/>
            <person name="Lanza F."/>
            <person name="Haange S.B."/>
            <person name="Oberbach A."/>
            <person name="Till H."/>
            <person name="Bargiela R."/>
            <person name="Campoy C."/>
            <person name="Segura M.T."/>
            <person name="Richter M."/>
            <person name="von Bergen M."/>
            <person name="Seifert J."/>
            <person name="Suarez A."/>
        </authorList>
    </citation>
    <scope>NUCLEOTIDE SEQUENCE</scope>
</reference>
<dbReference type="InterPro" id="IPR002528">
    <property type="entry name" value="MATE_fam"/>
</dbReference>
<accession>K1SXI9</accession>
<gene>
    <name evidence="2" type="ORF">LEA_10370</name>
</gene>
<dbReference type="GO" id="GO:0015297">
    <property type="term" value="F:antiporter activity"/>
    <property type="evidence" value="ECO:0007669"/>
    <property type="project" value="InterPro"/>
</dbReference>
<keyword evidence="1" id="KW-0812">Transmembrane</keyword>
<proteinExistence type="predicted"/>
<protein>
    <submittedName>
        <fullName evidence="2">Multidrug efflux pump</fullName>
    </submittedName>
</protein>
<organism evidence="2">
    <name type="scientific">human gut metagenome</name>
    <dbReference type="NCBI Taxonomy" id="408170"/>
    <lineage>
        <taxon>unclassified sequences</taxon>
        <taxon>metagenomes</taxon>
        <taxon>organismal metagenomes</taxon>
    </lineage>
</organism>
<dbReference type="Pfam" id="PF01554">
    <property type="entry name" value="MatE"/>
    <property type="match status" value="1"/>
</dbReference>
<dbReference type="GO" id="GO:0016020">
    <property type="term" value="C:membrane"/>
    <property type="evidence" value="ECO:0007669"/>
    <property type="project" value="InterPro"/>
</dbReference>